<sequence length="623" mass="67313">MKSLRTQLLASHLALVALMALVMLGAVANFLRLGGSIDRILRDNYQSVIAAQTMKESLERQDSAATFFIAGQSAKARAQFAQHVPVFEKAMAFERSNITERGEQAIADALQRDYKSYKSGVQTLLKSEPKERARFYFSSLEPRFLKIKGQAQQILDLNQAAIVRADERAKRDARQGAWSGFLMTLAALGLAIWFARRAINAALTPLLALALEAEQVGAGHLNRTIELRRDDEIGLLAHAFNDMTGKLREAKRGQETRLHRAQQMSDAALENLFDPVLVTDATRTLVHLNRAAQGLFGSAQKLTGMPLAQAIEEPKIVVAIERAIASGAVSAEEGEAALVSIQNQCLQNGGLQNGEENQENTRIYRLRATPMRDDDTVLGAVLVLEDVTHLQSLDRLKTEFIGVASHELRTPVTSLLLSAQLLEEGAVGTLTPDQLEVVAAQREDLTRLDALLRDLLDITKLEAGATPPRFEPVSPRELIEAAAKAIAAQASAKGVQLQTFSRADLPLVRADRAQIGRVLSNLLGNALRHTPGGGEIKIEAEDKTGGSGAKGVVFRVADTGDGIPAEFLGRIFERFAQVPGATRGGAGLGLPISQTILGAHGSQITVQSEVGRGSAFDFELEAQ</sequence>
<evidence type="ECO:0000256" key="12">
    <source>
        <dbReference type="ARBA" id="ARBA00023136"/>
    </source>
</evidence>
<dbReference type="RefSeq" id="WP_170065530.1">
    <property type="nucleotide sequence ID" value="NZ_NIGF01000021.1"/>
</dbReference>
<keyword evidence="6 13" id="KW-0812">Transmembrane</keyword>
<keyword evidence="8" id="KW-0418">Kinase</keyword>
<dbReference type="InterPro" id="IPR035965">
    <property type="entry name" value="PAS-like_dom_sf"/>
</dbReference>
<accession>A0A2S8SPT6</accession>
<evidence type="ECO:0000313" key="17">
    <source>
        <dbReference type="Proteomes" id="UP000237684"/>
    </source>
</evidence>
<dbReference type="CDD" id="cd00075">
    <property type="entry name" value="HATPase"/>
    <property type="match status" value="1"/>
</dbReference>
<dbReference type="GO" id="GO:0007234">
    <property type="term" value="P:osmosensory signaling via phosphorelay pathway"/>
    <property type="evidence" value="ECO:0007669"/>
    <property type="project" value="TreeGrafter"/>
</dbReference>
<feature type="domain" description="HAMP" evidence="15">
    <location>
        <begin position="200"/>
        <end position="252"/>
    </location>
</feature>
<evidence type="ECO:0000256" key="6">
    <source>
        <dbReference type="ARBA" id="ARBA00022692"/>
    </source>
</evidence>
<evidence type="ECO:0000256" key="2">
    <source>
        <dbReference type="ARBA" id="ARBA00004141"/>
    </source>
</evidence>
<proteinExistence type="predicted"/>
<evidence type="ECO:0000256" key="11">
    <source>
        <dbReference type="ARBA" id="ARBA00023012"/>
    </source>
</evidence>
<comment type="caution">
    <text evidence="16">The sequence shown here is derived from an EMBL/GenBank/DDBJ whole genome shotgun (WGS) entry which is preliminary data.</text>
</comment>
<feature type="domain" description="Histidine kinase" evidence="14">
    <location>
        <begin position="403"/>
        <end position="623"/>
    </location>
</feature>
<dbReference type="PANTHER" id="PTHR42878">
    <property type="entry name" value="TWO-COMPONENT HISTIDINE KINASE"/>
    <property type="match status" value="1"/>
</dbReference>
<dbReference type="PROSITE" id="PS50885">
    <property type="entry name" value="HAMP"/>
    <property type="match status" value="1"/>
</dbReference>
<dbReference type="InterPro" id="IPR036097">
    <property type="entry name" value="HisK_dim/P_sf"/>
</dbReference>
<dbReference type="SMART" id="SM00388">
    <property type="entry name" value="HisKA"/>
    <property type="match status" value="1"/>
</dbReference>
<evidence type="ECO:0000256" key="8">
    <source>
        <dbReference type="ARBA" id="ARBA00022777"/>
    </source>
</evidence>
<dbReference type="CDD" id="cd00130">
    <property type="entry name" value="PAS"/>
    <property type="match status" value="1"/>
</dbReference>
<dbReference type="GO" id="GO:0016020">
    <property type="term" value="C:membrane"/>
    <property type="evidence" value="ECO:0007669"/>
    <property type="project" value="UniProtKB-SubCell"/>
</dbReference>
<evidence type="ECO:0000256" key="13">
    <source>
        <dbReference type="SAM" id="Phobius"/>
    </source>
</evidence>
<reference evidence="16 17" key="1">
    <citation type="journal article" date="2018" name="Syst. Appl. Microbiol.">
        <title>Abditibacterium utsteinense sp. nov., the first cultivated member of candidate phylum FBP, isolated from ice-free Antarctic soil samples.</title>
        <authorList>
            <person name="Tahon G."/>
            <person name="Tytgat B."/>
            <person name="Lebbe L."/>
            <person name="Carlier A."/>
            <person name="Willems A."/>
        </authorList>
    </citation>
    <scope>NUCLEOTIDE SEQUENCE [LARGE SCALE GENOMIC DNA]</scope>
    <source>
        <strain evidence="16 17">LMG 29911</strain>
    </source>
</reference>
<dbReference type="InterPro" id="IPR000014">
    <property type="entry name" value="PAS"/>
</dbReference>
<evidence type="ECO:0000256" key="1">
    <source>
        <dbReference type="ARBA" id="ARBA00000085"/>
    </source>
</evidence>
<dbReference type="GO" id="GO:0000155">
    <property type="term" value="F:phosphorelay sensor kinase activity"/>
    <property type="evidence" value="ECO:0007669"/>
    <property type="project" value="InterPro"/>
</dbReference>
<dbReference type="InterPro" id="IPR004358">
    <property type="entry name" value="Sig_transdc_His_kin-like_C"/>
</dbReference>
<dbReference type="InterPro" id="IPR036890">
    <property type="entry name" value="HATPase_C_sf"/>
</dbReference>
<dbReference type="EMBL" id="NIGF01000021">
    <property type="protein sequence ID" value="PQV62794.1"/>
    <property type="molecule type" value="Genomic_DNA"/>
</dbReference>
<dbReference type="CDD" id="cd00082">
    <property type="entry name" value="HisKA"/>
    <property type="match status" value="1"/>
</dbReference>
<comment type="subcellular location">
    <subcellularLocation>
        <location evidence="2">Membrane</location>
        <topology evidence="2">Multi-pass membrane protein</topology>
    </subcellularLocation>
</comment>
<name>A0A2S8SPT6_9BACT</name>
<evidence type="ECO:0000256" key="7">
    <source>
        <dbReference type="ARBA" id="ARBA00022741"/>
    </source>
</evidence>
<dbReference type="EC" id="2.7.13.3" evidence="3"/>
<dbReference type="InterPro" id="IPR013767">
    <property type="entry name" value="PAS_fold"/>
</dbReference>
<keyword evidence="5" id="KW-0808">Transferase</keyword>
<dbReference type="CDD" id="cd06225">
    <property type="entry name" value="HAMP"/>
    <property type="match status" value="1"/>
</dbReference>
<dbReference type="SUPFAM" id="SSF55874">
    <property type="entry name" value="ATPase domain of HSP90 chaperone/DNA topoisomerase II/histidine kinase"/>
    <property type="match status" value="1"/>
</dbReference>
<keyword evidence="9" id="KW-0067">ATP-binding</keyword>
<dbReference type="Gene3D" id="3.30.450.20">
    <property type="entry name" value="PAS domain"/>
    <property type="match status" value="1"/>
</dbReference>
<dbReference type="PROSITE" id="PS50109">
    <property type="entry name" value="HIS_KIN"/>
    <property type="match status" value="1"/>
</dbReference>
<evidence type="ECO:0000256" key="3">
    <source>
        <dbReference type="ARBA" id="ARBA00012438"/>
    </source>
</evidence>
<keyword evidence="4" id="KW-0597">Phosphoprotein</keyword>
<evidence type="ECO:0000256" key="4">
    <source>
        <dbReference type="ARBA" id="ARBA00022553"/>
    </source>
</evidence>
<dbReference type="GO" id="GO:0005524">
    <property type="term" value="F:ATP binding"/>
    <property type="evidence" value="ECO:0007669"/>
    <property type="project" value="UniProtKB-KW"/>
</dbReference>
<comment type="catalytic activity">
    <reaction evidence="1">
        <text>ATP + protein L-histidine = ADP + protein N-phospho-L-histidine.</text>
        <dbReference type="EC" id="2.7.13.3"/>
    </reaction>
</comment>
<dbReference type="InterPro" id="IPR050351">
    <property type="entry name" value="BphY/WalK/GraS-like"/>
</dbReference>
<dbReference type="Gene3D" id="1.10.287.130">
    <property type="match status" value="1"/>
</dbReference>
<dbReference type="GO" id="GO:0006355">
    <property type="term" value="P:regulation of DNA-templated transcription"/>
    <property type="evidence" value="ECO:0007669"/>
    <property type="project" value="InterPro"/>
</dbReference>
<keyword evidence="7" id="KW-0547">Nucleotide-binding</keyword>
<dbReference type="AlphaFoldDB" id="A0A2S8SPT6"/>
<dbReference type="PRINTS" id="PR00344">
    <property type="entry name" value="BCTRLSENSOR"/>
</dbReference>
<dbReference type="Pfam" id="PF00672">
    <property type="entry name" value="HAMP"/>
    <property type="match status" value="1"/>
</dbReference>
<gene>
    <name evidence="16" type="ORF">B1R32_1216</name>
</gene>
<dbReference type="InterPro" id="IPR003661">
    <property type="entry name" value="HisK_dim/P_dom"/>
</dbReference>
<keyword evidence="12 13" id="KW-0472">Membrane</keyword>
<dbReference type="InterPro" id="IPR003594">
    <property type="entry name" value="HATPase_dom"/>
</dbReference>
<protein>
    <recommendedName>
        <fullName evidence="3">histidine kinase</fullName>
        <ecNumber evidence="3">2.7.13.3</ecNumber>
    </recommendedName>
</protein>
<feature type="transmembrane region" description="Helical" evidence="13">
    <location>
        <begin position="177"/>
        <end position="195"/>
    </location>
</feature>
<dbReference type="SUPFAM" id="SSF158472">
    <property type="entry name" value="HAMP domain-like"/>
    <property type="match status" value="1"/>
</dbReference>
<dbReference type="Proteomes" id="UP000237684">
    <property type="component" value="Unassembled WGS sequence"/>
</dbReference>
<dbReference type="SUPFAM" id="SSF55785">
    <property type="entry name" value="PYP-like sensor domain (PAS domain)"/>
    <property type="match status" value="1"/>
</dbReference>
<dbReference type="InterPro" id="IPR005467">
    <property type="entry name" value="His_kinase_dom"/>
</dbReference>
<dbReference type="SMART" id="SM00091">
    <property type="entry name" value="PAS"/>
    <property type="match status" value="1"/>
</dbReference>
<evidence type="ECO:0000259" key="15">
    <source>
        <dbReference type="PROSITE" id="PS50885"/>
    </source>
</evidence>
<dbReference type="PANTHER" id="PTHR42878:SF7">
    <property type="entry name" value="SENSOR HISTIDINE KINASE GLRK"/>
    <property type="match status" value="1"/>
</dbReference>
<dbReference type="InterPro" id="IPR003660">
    <property type="entry name" value="HAMP_dom"/>
</dbReference>
<dbReference type="GO" id="GO:0000156">
    <property type="term" value="F:phosphorelay response regulator activity"/>
    <property type="evidence" value="ECO:0007669"/>
    <property type="project" value="TreeGrafter"/>
</dbReference>
<dbReference type="SMART" id="SM00387">
    <property type="entry name" value="HATPase_c"/>
    <property type="match status" value="1"/>
</dbReference>
<organism evidence="16 17">
    <name type="scientific">Abditibacterium utsteinense</name>
    <dbReference type="NCBI Taxonomy" id="1960156"/>
    <lineage>
        <taxon>Bacteria</taxon>
        <taxon>Pseudomonadati</taxon>
        <taxon>Abditibacteriota</taxon>
        <taxon>Abditibacteriia</taxon>
        <taxon>Abditibacteriales</taxon>
        <taxon>Abditibacteriaceae</taxon>
        <taxon>Abditibacterium</taxon>
    </lineage>
</organism>
<evidence type="ECO:0000256" key="10">
    <source>
        <dbReference type="ARBA" id="ARBA00022989"/>
    </source>
</evidence>
<evidence type="ECO:0000256" key="9">
    <source>
        <dbReference type="ARBA" id="ARBA00022840"/>
    </source>
</evidence>
<dbReference type="SMART" id="SM00304">
    <property type="entry name" value="HAMP"/>
    <property type="match status" value="1"/>
</dbReference>
<keyword evidence="17" id="KW-1185">Reference proteome</keyword>
<dbReference type="Pfam" id="PF00989">
    <property type="entry name" value="PAS"/>
    <property type="match status" value="1"/>
</dbReference>
<dbReference type="Gene3D" id="6.10.340.10">
    <property type="match status" value="1"/>
</dbReference>
<keyword evidence="11" id="KW-0902">Two-component regulatory system</keyword>
<evidence type="ECO:0000313" key="16">
    <source>
        <dbReference type="EMBL" id="PQV62794.1"/>
    </source>
</evidence>
<dbReference type="InParanoid" id="A0A2S8SPT6"/>
<evidence type="ECO:0000259" key="14">
    <source>
        <dbReference type="PROSITE" id="PS50109"/>
    </source>
</evidence>
<feature type="transmembrane region" description="Helical" evidence="13">
    <location>
        <begin position="12"/>
        <end position="31"/>
    </location>
</feature>
<dbReference type="SUPFAM" id="SSF47384">
    <property type="entry name" value="Homodimeric domain of signal transducing histidine kinase"/>
    <property type="match status" value="1"/>
</dbReference>
<keyword evidence="10 13" id="KW-1133">Transmembrane helix</keyword>
<dbReference type="Pfam" id="PF02518">
    <property type="entry name" value="HATPase_c"/>
    <property type="match status" value="1"/>
</dbReference>
<dbReference type="GO" id="GO:0030295">
    <property type="term" value="F:protein kinase activator activity"/>
    <property type="evidence" value="ECO:0007669"/>
    <property type="project" value="TreeGrafter"/>
</dbReference>
<evidence type="ECO:0000256" key="5">
    <source>
        <dbReference type="ARBA" id="ARBA00022679"/>
    </source>
</evidence>
<dbReference type="Gene3D" id="3.30.565.10">
    <property type="entry name" value="Histidine kinase-like ATPase, C-terminal domain"/>
    <property type="match status" value="1"/>
</dbReference>
<dbReference type="Pfam" id="PF00512">
    <property type="entry name" value="HisKA"/>
    <property type="match status" value="1"/>
</dbReference>